<sequence>LDPNLELLETRDIPDPTTIVPLLDFPSVNESYPDYRDDENVSRAVFKLESYADNLVNLCFLTARILLETLLPHQHNEKIVNRQFIVVAYKISGKHVPSIKVVPHKLHLRPSDDLPPGEADTLLCSSMKNPHWWREDEKIIPPVCILKFHARGRVVSRFSRPFSLTITRNESESIVSISAVVPKTYDGTNEDFERMTVYRIDVFKGQDYFVEFDELGSNKLKVYVTKFYKPTVEEFVDKSSEINANSSKLFIEVDEDYDRWDYLTITPFDNTASVDTKFAFKVYTIACHSWNSNKRKWEFSCDSTNTSNVTTIECLCYKSSVLSARVTNNAVRLERSVYTEHKLEIQACYVIFFAVLIVWIAYCALLLYILMSRKGKAESYEEVYFLSDVPSYCKFGYLMVIKTGDKRNAGTTSNIVIKIYGSRADSKEHVLNYPDPYKLLLQRNSENWFFLATERHLGDIEKIEMWFDSVGCKPSWHCMELEILDLQTST</sequence>
<dbReference type="Gene3D" id="2.60.60.20">
    <property type="entry name" value="PLAT/LH2 domain"/>
    <property type="match status" value="1"/>
</dbReference>
<accession>A0A9P0GYI6</accession>
<reference evidence="4" key="1">
    <citation type="submission" date="2022-01" db="EMBL/GenBank/DDBJ databases">
        <authorList>
            <person name="King R."/>
        </authorList>
    </citation>
    <scope>NUCLEOTIDE SEQUENCE</scope>
</reference>
<evidence type="ECO:0000256" key="2">
    <source>
        <dbReference type="SAM" id="Phobius"/>
    </source>
</evidence>
<dbReference type="AlphaFoldDB" id="A0A9P0GYI6"/>
<keyword evidence="2" id="KW-1133">Transmembrane helix</keyword>
<keyword evidence="2" id="KW-0472">Membrane</keyword>
<feature type="non-terminal residue" evidence="4">
    <location>
        <position position="1"/>
    </location>
</feature>
<dbReference type="GO" id="GO:0016020">
    <property type="term" value="C:membrane"/>
    <property type="evidence" value="ECO:0007669"/>
    <property type="project" value="TreeGrafter"/>
</dbReference>
<evidence type="ECO:0000256" key="1">
    <source>
        <dbReference type="PROSITE-ProRule" id="PRU00152"/>
    </source>
</evidence>
<dbReference type="PANTHER" id="PTHR10877">
    <property type="entry name" value="POLYCYSTIN FAMILY MEMBER"/>
    <property type="match status" value="1"/>
</dbReference>
<evidence type="ECO:0000259" key="3">
    <source>
        <dbReference type="PROSITE" id="PS50095"/>
    </source>
</evidence>
<dbReference type="InterPro" id="IPR051223">
    <property type="entry name" value="Polycystin"/>
</dbReference>
<dbReference type="Pfam" id="PF01477">
    <property type="entry name" value="PLAT"/>
    <property type="match status" value="1"/>
</dbReference>
<dbReference type="EMBL" id="OU900098">
    <property type="protein sequence ID" value="CAH1185339.1"/>
    <property type="molecule type" value="Genomic_DNA"/>
</dbReference>
<organism evidence="4 5">
    <name type="scientific">Phyllotreta striolata</name>
    <name type="common">Striped flea beetle</name>
    <name type="synonym">Crioceris striolata</name>
    <dbReference type="NCBI Taxonomy" id="444603"/>
    <lineage>
        <taxon>Eukaryota</taxon>
        <taxon>Metazoa</taxon>
        <taxon>Ecdysozoa</taxon>
        <taxon>Arthropoda</taxon>
        <taxon>Hexapoda</taxon>
        <taxon>Insecta</taxon>
        <taxon>Pterygota</taxon>
        <taxon>Neoptera</taxon>
        <taxon>Endopterygota</taxon>
        <taxon>Coleoptera</taxon>
        <taxon>Polyphaga</taxon>
        <taxon>Cucujiformia</taxon>
        <taxon>Chrysomeloidea</taxon>
        <taxon>Chrysomelidae</taxon>
        <taxon>Galerucinae</taxon>
        <taxon>Alticini</taxon>
        <taxon>Phyllotreta</taxon>
    </lineage>
</organism>
<keyword evidence="2" id="KW-0812">Transmembrane</keyword>
<name>A0A9P0GYI6_PHYSR</name>
<proteinExistence type="predicted"/>
<protein>
    <recommendedName>
        <fullName evidence="3">PLAT domain-containing protein</fullName>
    </recommendedName>
</protein>
<comment type="caution">
    <text evidence="1">Lacks conserved residue(s) required for the propagation of feature annotation.</text>
</comment>
<gene>
    <name evidence="4" type="ORF">PHYEVI_LOCUS8512</name>
</gene>
<dbReference type="PROSITE" id="PS50095">
    <property type="entry name" value="PLAT"/>
    <property type="match status" value="1"/>
</dbReference>
<evidence type="ECO:0000313" key="5">
    <source>
        <dbReference type="Proteomes" id="UP001153712"/>
    </source>
</evidence>
<feature type="domain" description="PLAT" evidence="3">
    <location>
        <begin position="395"/>
        <end position="490"/>
    </location>
</feature>
<dbReference type="GO" id="GO:0050982">
    <property type="term" value="P:detection of mechanical stimulus"/>
    <property type="evidence" value="ECO:0007669"/>
    <property type="project" value="TreeGrafter"/>
</dbReference>
<keyword evidence="5" id="KW-1185">Reference proteome</keyword>
<dbReference type="InterPro" id="IPR001024">
    <property type="entry name" value="PLAT/LH2_dom"/>
</dbReference>
<evidence type="ECO:0000313" key="4">
    <source>
        <dbReference type="EMBL" id="CAH1185339.1"/>
    </source>
</evidence>
<dbReference type="OrthoDB" id="5322100at2759"/>
<feature type="non-terminal residue" evidence="4">
    <location>
        <position position="490"/>
    </location>
</feature>
<dbReference type="InterPro" id="IPR036392">
    <property type="entry name" value="PLAT/LH2_dom_sf"/>
</dbReference>
<feature type="transmembrane region" description="Helical" evidence="2">
    <location>
        <begin position="349"/>
        <end position="370"/>
    </location>
</feature>
<dbReference type="Proteomes" id="UP001153712">
    <property type="component" value="Chromosome 5"/>
</dbReference>
<dbReference type="PANTHER" id="PTHR10877:SF183">
    <property type="entry name" value="AT14535P-RELATED"/>
    <property type="match status" value="1"/>
</dbReference>
<dbReference type="SUPFAM" id="SSF49723">
    <property type="entry name" value="Lipase/lipooxygenase domain (PLAT/LH2 domain)"/>
    <property type="match status" value="1"/>
</dbReference>
<dbReference type="GO" id="GO:0005262">
    <property type="term" value="F:calcium channel activity"/>
    <property type="evidence" value="ECO:0007669"/>
    <property type="project" value="TreeGrafter"/>
</dbReference>